<reference evidence="7" key="1">
    <citation type="journal article" date="2019" name="Int. J. Syst. Evol. Microbiol.">
        <title>The Global Catalogue of Microorganisms (GCM) 10K type strain sequencing project: providing services to taxonomists for standard genome sequencing and annotation.</title>
        <authorList>
            <consortium name="The Broad Institute Genomics Platform"/>
            <consortium name="The Broad Institute Genome Sequencing Center for Infectious Disease"/>
            <person name="Wu L."/>
            <person name="Ma J."/>
        </authorList>
    </citation>
    <scope>NUCLEOTIDE SEQUENCE [LARGE SCALE GENOMIC DNA]</scope>
    <source>
        <strain evidence="7">KCTC 52094</strain>
    </source>
</reference>
<feature type="active site" evidence="4">
    <location>
        <position position="15"/>
    </location>
</feature>
<dbReference type="RefSeq" id="WP_379595086.1">
    <property type="nucleotide sequence ID" value="NZ_JBHRTN010000007.1"/>
</dbReference>
<evidence type="ECO:0000256" key="4">
    <source>
        <dbReference type="HAMAP-Rule" id="MF_01401"/>
    </source>
</evidence>
<evidence type="ECO:0000259" key="5">
    <source>
        <dbReference type="Pfam" id="PF01625"/>
    </source>
</evidence>
<protein>
    <recommendedName>
        <fullName evidence="4">Peptide methionine sulfoxide reductase MsrA</fullName>
        <shortName evidence="4">Protein-methionine-S-oxide reductase</shortName>
        <ecNumber evidence="4">1.8.4.11</ecNumber>
    </recommendedName>
    <alternativeName>
        <fullName evidence="4">Peptide-methionine (S)-S-oxide reductase</fullName>
        <shortName evidence="4">Peptide Met(O) reductase</shortName>
    </alternativeName>
</protein>
<proteinExistence type="inferred from homology"/>
<dbReference type="NCBIfam" id="TIGR00401">
    <property type="entry name" value="msrA"/>
    <property type="match status" value="1"/>
</dbReference>
<evidence type="ECO:0000313" key="7">
    <source>
        <dbReference type="Proteomes" id="UP001595593"/>
    </source>
</evidence>
<organism evidence="6 7">
    <name type="scientific">Teichococcus globiformis</name>
    <dbReference type="NCBI Taxonomy" id="2307229"/>
    <lineage>
        <taxon>Bacteria</taxon>
        <taxon>Pseudomonadati</taxon>
        <taxon>Pseudomonadota</taxon>
        <taxon>Alphaproteobacteria</taxon>
        <taxon>Acetobacterales</taxon>
        <taxon>Roseomonadaceae</taxon>
        <taxon>Roseomonas</taxon>
    </lineage>
</organism>
<feature type="domain" description="Peptide methionine sulphoxide reductase MsrA" evidence="5">
    <location>
        <begin position="8"/>
        <end position="160"/>
    </location>
</feature>
<comment type="catalytic activity">
    <reaction evidence="2 4">
        <text>L-methionyl-[protein] + [thioredoxin]-disulfide + H2O = L-methionyl-(S)-S-oxide-[protein] + [thioredoxin]-dithiol</text>
        <dbReference type="Rhea" id="RHEA:14217"/>
        <dbReference type="Rhea" id="RHEA-COMP:10698"/>
        <dbReference type="Rhea" id="RHEA-COMP:10700"/>
        <dbReference type="Rhea" id="RHEA-COMP:12313"/>
        <dbReference type="Rhea" id="RHEA-COMP:12315"/>
        <dbReference type="ChEBI" id="CHEBI:15377"/>
        <dbReference type="ChEBI" id="CHEBI:16044"/>
        <dbReference type="ChEBI" id="CHEBI:29950"/>
        <dbReference type="ChEBI" id="CHEBI:44120"/>
        <dbReference type="ChEBI" id="CHEBI:50058"/>
        <dbReference type="EC" id="1.8.4.11"/>
    </reaction>
</comment>
<dbReference type="Gene3D" id="3.30.1060.10">
    <property type="entry name" value="Peptide methionine sulphoxide reductase MsrA"/>
    <property type="match status" value="1"/>
</dbReference>
<comment type="function">
    <text evidence="4">Has an important function as a repair enzyme for proteins that have been inactivated by oxidation. Catalyzes the reversible oxidation-reduction of methionine sulfoxide in proteins to methionine.</text>
</comment>
<comment type="caution">
    <text evidence="6">The sequence shown here is derived from an EMBL/GenBank/DDBJ whole genome shotgun (WGS) entry which is preliminary data.</text>
</comment>
<sequence>MAETTTETAILGGGCFWCIDAAMRDLQGVTEVESGYAGGHAENPTYEQVCGKRTGHAEVVRVAFDPSVISYADLLRIFFTLHDPTTKDRQGADIGPQYRSIILTTSDQQAETARQVMAEIEAEGIWDATLVTELLPAERFWPAEPEHQDYFNRNPWAGYCRAVVAPKVAKFRHSFAGRLKSQVA</sequence>
<dbReference type="InterPro" id="IPR036509">
    <property type="entry name" value="Met_Sox_Rdtase_MsrA_sf"/>
</dbReference>
<name>A0ABV7FZH4_9PROT</name>
<dbReference type="SUPFAM" id="SSF55068">
    <property type="entry name" value="Peptide methionine sulfoxide reductase"/>
    <property type="match status" value="1"/>
</dbReference>
<comment type="catalytic activity">
    <reaction evidence="3 4">
        <text>[thioredoxin]-disulfide + L-methionine + H2O = L-methionine (S)-S-oxide + [thioredoxin]-dithiol</text>
        <dbReference type="Rhea" id="RHEA:19993"/>
        <dbReference type="Rhea" id="RHEA-COMP:10698"/>
        <dbReference type="Rhea" id="RHEA-COMP:10700"/>
        <dbReference type="ChEBI" id="CHEBI:15377"/>
        <dbReference type="ChEBI" id="CHEBI:29950"/>
        <dbReference type="ChEBI" id="CHEBI:50058"/>
        <dbReference type="ChEBI" id="CHEBI:57844"/>
        <dbReference type="ChEBI" id="CHEBI:58772"/>
        <dbReference type="EC" id="1.8.4.11"/>
    </reaction>
</comment>
<keyword evidence="7" id="KW-1185">Reference proteome</keyword>
<gene>
    <name evidence="4 6" type="primary">msrA</name>
    <name evidence="6" type="ORF">ACFOD4_06305</name>
</gene>
<dbReference type="EC" id="1.8.4.11" evidence="4"/>
<dbReference type="InterPro" id="IPR002569">
    <property type="entry name" value="Met_Sox_Rdtase_MsrA_dom"/>
</dbReference>
<dbReference type="EMBL" id="JBHRTN010000007">
    <property type="protein sequence ID" value="MFC3124671.1"/>
    <property type="molecule type" value="Genomic_DNA"/>
</dbReference>
<dbReference type="HAMAP" id="MF_01401">
    <property type="entry name" value="MsrA"/>
    <property type="match status" value="1"/>
</dbReference>
<evidence type="ECO:0000256" key="2">
    <source>
        <dbReference type="ARBA" id="ARBA00047806"/>
    </source>
</evidence>
<dbReference type="PANTHER" id="PTHR43774">
    <property type="entry name" value="PEPTIDE METHIONINE SULFOXIDE REDUCTASE"/>
    <property type="match status" value="1"/>
</dbReference>
<accession>A0ABV7FZH4</accession>
<dbReference type="GO" id="GO:0008113">
    <property type="term" value="F:peptide-methionine (S)-S-oxide reductase activity"/>
    <property type="evidence" value="ECO:0007669"/>
    <property type="project" value="UniProtKB-EC"/>
</dbReference>
<evidence type="ECO:0000256" key="1">
    <source>
        <dbReference type="ARBA" id="ARBA00023002"/>
    </source>
</evidence>
<keyword evidence="1 4" id="KW-0560">Oxidoreductase</keyword>
<evidence type="ECO:0000256" key="3">
    <source>
        <dbReference type="ARBA" id="ARBA00048782"/>
    </source>
</evidence>
<dbReference type="PANTHER" id="PTHR43774:SF1">
    <property type="entry name" value="PEPTIDE METHIONINE SULFOXIDE REDUCTASE MSRA 2"/>
    <property type="match status" value="1"/>
</dbReference>
<dbReference type="Pfam" id="PF01625">
    <property type="entry name" value="PMSR"/>
    <property type="match status" value="1"/>
</dbReference>
<comment type="similarity">
    <text evidence="4">Belongs to the MsrA Met sulfoxide reductase family.</text>
</comment>
<dbReference type="Proteomes" id="UP001595593">
    <property type="component" value="Unassembled WGS sequence"/>
</dbReference>
<evidence type="ECO:0000313" key="6">
    <source>
        <dbReference type="EMBL" id="MFC3124671.1"/>
    </source>
</evidence>